<evidence type="ECO:0000313" key="4">
    <source>
        <dbReference type="Ensembl" id="ENSDLAP00005006339.2"/>
    </source>
</evidence>
<keyword evidence="1" id="KW-0472">Membrane</keyword>
<dbReference type="Pfam" id="PF07686">
    <property type="entry name" value="V-set"/>
    <property type="match status" value="1"/>
</dbReference>
<keyword evidence="1" id="KW-0812">Transmembrane</keyword>
<evidence type="ECO:0000256" key="1">
    <source>
        <dbReference type="SAM" id="Phobius"/>
    </source>
</evidence>
<protein>
    <recommendedName>
        <fullName evidence="3">Immunoglobulin domain-containing protein</fullName>
    </recommendedName>
</protein>
<dbReference type="SUPFAM" id="SSF48726">
    <property type="entry name" value="Immunoglobulin"/>
    <property type="match status" value="1"/>
</dbReference>
<keyword evidence="1" id="KW-1133">Transmembrane helix</keyword>
<accession>A0A8C4DMH5</accession>
<proteinExistence type="predicted"/>
<organism evidence="4 5">
    <name type="scientific">Dicentrarchus labrax</name>
    <name type="common">European seabass</name>
    <name type="synonym">Morone labrax</name>
    <dbReference type="NCBI Taxonomy" id="13489"/>
    <lineage>
        <taxon>Eukaryota</taxon>
        <taxon>Metazoa</taxon>
        <taxon>Chordata</taxon>
        <taxon>Craniata</taxon>
        <taxon>Vertebrata</taxon>
        <taxon>Euteleostomi</taxon>
        <taxon>Actinopterygii</taxon>
        <taxon>Neopterygii</taxon>
        <taxon>Teleostei</taxon>
        <taxon>Neoteleostei</taxon>
        <taxon>Acanthomorphata</taxon>
        <taxon>Eupercaria</taxon>
        <taxon>Moronidae</taxon>
        <taxon>Dicentrarchus</taxon>
    </lineage>
</organism>
<dbReference type="InterPro" id="IPR036179">
    <property type="entry name" value="Ig-like_dom_sf"/>
</dbReference>
<keyword evidence="2" id="KW-0732">Signal</keyword>
<name>A0A8C4DMH5_DICLA</name>
<feature type="transmembrane region" description="Helical" evidence="1">
    <location>
        <begin position="158"/>
        <end position="179"/>
    </location>
</feature>
<feature type="chain" id="PRO_5035807058" description="Immunoglobulin domain-containing protein" evidence="2">
    <location>
        <begin position="23"/>
        <end position="230"/>
    </location>
</feature>
<evidence type="ECO:0000313" key="5">
    <source>
        <dbReference type="Proteomes" id="UP000694389"/>
    </source>
</evidence>
<dbReference type="Proteomes" id="UP000694389">
    <property type="component" value="Unassembled WGS sequence"/>
</dbReference>
<evidence type="ECO:0000256" key="2">
    <source>
        <dbReference type="SAM" id="SignalP"/>
    </source>
</evidence>
<gene>
    <name evidence="4" type="primary">LOC127349561</name>
</gene>
<reference evidence="4" key="2">
    <citation type="submission" date="2025-09" db="UniProtKB">
        <authorList>
            <consortium name="Ensembl"/>
        </authorList>
    </citation>
    <scope>IDENTIFICATION</scope>
</reference>
<feature type="signal peptide" evidence="2">
    <location>
        <begin position="1"/>
        <end position="22"/>
    </location>
</feature>
<dbReference type="SMART" id="SM00409">
    <property type="entry name" value="IG"/>
    <property type="match status" value="1"/>
</dbReference>
<sequence>MKNFTLITALSLCSFSWISVSGSESQTVEAQVGEEVRLLSTNMSKYDSVTFWIKVVNGTKASCITVKIRADDEVKHCDGFQKGKYEMTSNISTVFLRIKNVDLSDSGLYLCGFYQSGRPNFTVIHLHVKGSDEPHDDVDSKCKKESDGIEESDGIAKLVIVILGSLTVVLVMVIIGLVVKNRKLQTANKEEQKPEQSENADSDLNYAAVAFRPKANRRQPEPNVIYAATR</sequence>
<dbReference type="OrthoDB" id="9932608at2759"/>
<dbReference type="RefSeq" id="XP_051231381.1">
    <property type="nucleotide sequence ID" value="XM_051375421.1"/>
</dbReference>
<keyword evidence="5" id="KW-1185">Reference proteome</keyword>
<dbReference type="OMA" id="KVRCISV"/>
<dbReference type="Ensembl" id="ENSDLAT00005006825.2">
    <property type="protein sequence ID" value="ENSDLAP00005006339.2"/>
    <property type="gene ID" value="ENSDLAG00005003242.2"/>
</dbReference>
<dbReference type="InterPro" id="IPR003599">
    <property type="entry name" value="Ig_sub"/>
</dbReference>
<dbReference type="Gene3D" id="2.60.40.10">
    <property type="entry name" value="Immunoglobulins"/>
    <property type="match status" value="1"/>
</dbReference>
<dbReference type="GeneTree" id="ENSGT01090000260248"/>
<evidence type="ECO:0000259" key="3">
    <source>
        <dbReference type="SMART" id="SM00409"/>
    </source>
</evidence>
<dbReference type="InterPro" id="IPR013106">
    <property type="entry name" value="Ig_V-set"/>
</dbReference>
<dbReference type="GeneID" id="127349561"/>
<dbReference type="InterPro" id="IPR013783">
    <property type="entry name" value="Ig-like_fold"/>
</dbReference>
<reference evidence="4" key="1">
    <citation type="submission" date="2025-08" db="UniProtKB">
        <authorList>
            <consortium name="Ensembl"/>
        </authorList>
    </citation>
    <scope>IDENTIFICATION</scope>
</reference>
<dbReference type="AlphaFoldDB" id="A0A8C4DMH5"/>
<feature type="domain" description="Immunoglobulin" evidence="3">
    <location>
        <begin position="25"/>
        <end position="129"/>
    </location>
</feature>